<dbReference type="OrthoDB" id="4326398at2759"/>
<dbReference type="EMBL" id="MDYL01000012">
    <property type="protein sequence ID" value="OQD74146.1"/>
    <property type="molecule type" value="Genomic_DNA"/>
</dbReference>
<dbReference type="Pfam" id="PF13087">
    <property type="entry name" value="AAA_12"/>
    <property type="match status" value="1"/>
</dbReference>
<dbReference type="Pfam" id="PF13086">
    <property type="entry name" value="AAA_11"/>
    <property type="match status" value="1"/>
</dbReference>
<dbReference type="InterPro" id="IPR045055">
    <property type="entry name" value="DNA2/NAM7-like"/>
</dbReference>
<organism evidence="3 4">
    <name type="scientific">Penicillium decumbens</name>
    <dbReference type="NCBI Taxonomy" id="69771"/>
    <lineage>
        <taxon>Eukaryota</taxon>
        <taxon>Fungi</taxon>
        <taxon>Dikarya</taxon>
        <taxon>Ascomycota</taxon>
        <taxon>Pezizomycotina</taxon>
        <taxon>Eurotiomycetes</taxon>
        <taxon>Eurotiomycetidae</taxon>
        <taxon>Eurotiales</taxon>
        <taxon>Aspergillaceae</taxon>
        <taxon>Penicillium</taxon>
    </lineage>
</organism>
<dbReference type="PANTHER" id="PTHR10887:SF495">
    <property type="entry name" value="HELICASE SENATAXIN ISOFORM X1-RELATED"/>
    <property type="match status" value="1"/>
</dbReference>
<feature type="domain" description="DNA2/NAM7 helicase-like C-terminal" evidence="2">
    <location>
        <begin position="792"/>
        <end position="965"/>
    </location>
</feature>
<gene>
    <name evidence="3" type="ORF">PENDEC_c012G03461</name>
</gene>
<dbReference type="PANTHER" id="PTHR10887">
    <property type="entry name" value="DNA2/NAM7 HELICASE FAMILY"/>
    <property type="match status" value="1"/>
</dbReference>
<evidence type="ECO:0000259" key="2">
    <source>
        <dbReference type="Pfam" id="PF13087"/>
    </source>
</evidence>
<dbReference type="SUPFAM" id="SSF52540">
    <property type="entry name" value="P-loop containing nucleoside triphosphate hydrolases"/>
    <property type="match status" value="1"/>
</dbReference>
<sequence>MAEEDVDHTDFAAAAYLPQVLRGGHKFMALLFMDDGPNIFGTWSDDGRRECISVDVISWHQEPIKHFEVRIIIEFLESSSNGEVRQCRESASFYITADSIKAMHLKNLSTLTQRTLRFKDMDFADQMRTDEQDVIIPQWLLCHIPNAKDLLAANELFCMRLELTTDAPIHAAGLFNERRYGSQTETMEALRREVKEASTFNLVFSGPGKAAKQVFTEQKKAFSEINFWPYGVWFGDHPQKPFLQIGRGHIVRPENRPEIPPARNKSSFFEIAEYTAHLGYGFIAQHEYDMELLNSAKEERVTMKTLAVPHAGDRLYQIFIKQPTGGRIYRPGKTGFVHFGKLPREEVAQSQPVVSVEEIRAQLDTPMEEADKQDDTATSEPTGHVDKWKFYLIEDALWAPIGYATGYMERPKVNGEFQVSTNATLEPIVLSWVNLNGRSLAHALADHPAQKVFARTTIDATQYECVIAANHDLYKDMDEKKELWDILLCNDATTTTKVDFYRTVDRQACDWSFRDHFNREQRAAFKGLSRLPAFMVTLQGPPGTGKSYFTHRILLPFFQSLNTVTQSPHQVLIVSQTNELASNVASEIAAVIEQYSRQTRQPDDDSDDIQGLLDRTAQLYRNMISAHHNRTSRTVSGISDSRVLHVELSLGHRMLQKVGLVKAPWSEPAKYEQFLLFFRQYMDNKTLTPAVMEEFKAETKILREDTLRDAAVIVCTPFCASQPSMHTVVKPTVLVIEEAAQIMEPILWPLLANYTAPQNESLTAILQVGDHFQLRPIVTCPKESTPFHEQLKSSLCSRLAFAGFELNMLQEQHRMHPDIGKLVSFLFYQCRLQTHESTGHGSNERARALRRWNKDFFNKETNLLFVDLNKTYQMQERGDSSWWNAQHVVVGVALARLLCRARTKLSIQAQDILILVPYEAQYRLYLSELEKAHRKKTDLDLINVKVDKIDRFQGSESSIVIFDLTITERLGFTMEPG</sequence>
<dbReference type="STRING" id="69771.A0A1V6PCA6"/>
<keyword evidence="4" id="KW-1185">Reference proteome</keyword>
<dbReference type="Proteomes" id="UP000191522">
    <property type="component" value="Unassembled WGS sequence"/>
</dbReference>
<dbReference type="InterPro" id="IPR041677">
    <property type="entry name" value="DNA2/NAM7_AAA_11"/>
</dbReference>
<dbReference type="GO" id="GO:0004386">
    <property type="term" value="F:helicase activity"/>
    <property type="evidence" value="ECO:0007669"/>
    <property type="project" value="InterPro"/>
</dbReference>
<reference evidence="4" key="1">
    <citation type="journal article" date="2017" name="Nat. Microbiol.">
        <title>Global analysis of biosynthetic gene clusters reveals vast potential of secondary metabolite production in Penicillium species.</title>
        <authorList>
            <person name="Nielsen J.C."/>
            <person name="Grijseels S."/>
            <person name="Prigent S."/>
            <person name="Ji B."/>
            <person name="Dainat J."/>
            <person name="Nielsen K.F."/>
            <person name="Frisvad J.C."/>
            <person name="Workman M."/>
            <person name="Nielsen J."/>
        </authorList>
    </citation>
    <scope>NUCLEOTIDE SEQUENCE [LARGE SCALE GENOMIC DNA]</scope>
    <source>
        <strain evidence="4">IBT 11843</strain>
    </source>
</reference>
<name>A0A1V6PCA6_PENDC</name>
<dbReference type="InterPro" id="IPR041679">
    <property type="entry name" value="DNA2/NAM7-like_C"/>
</dbReference>
<accession>A0A1V6PCA6</accession>
<feature type="domain" description="DNA2/NAM7 helicase helicase" evidence="1">
    <location>
        <begin position="516"/>
        <end position="778"/>
    </location>
</feature>
<evidence type="ECO:0008006" key="5">
    <source>
        <dbReference type="Google" id="ProtNLM"/>
    </source>
</evidence>
<dbReference type="OMA" id="CKIPANE"/>
<protein>
    <recommendedName>
        <fullName evidence="5">DNA2/NAM7 helicase-like C-terminal domain-containing protein</fullName>
    </recommendedName>
</protein>
<dbReference type="AlphaFoldDB" id="A0A1V6PCA6"/>
<evidence type="ECO:0000313" key="3">
    <source>
        <dbReference type="EMBL" id="OQD74146.1"/>
    </source>
</evidence>
<dbReference type="InterPro" id="IPR027417">
    <property type="entry name" value="P-loop_NTPase"/>
</dbReference>
<evidence type="ECO:0000313" key="4">
    <source>
        <dbReference type="Proteomes" id="UP000191522"/>
    </source>
</evidence>
<proteinExistence type="predicted"/>
<comment type="caution">
    <text evidence="3">The sequence shown here is derived from an EMBL/GenBank/DDBJ whole genome shotgun (WGS) entry which is preliminary data.</text>
</comment>
<evidence type="ECO:0000259" key="1">
    <source>
        <dbReference type="Pfam" id="PF13086"/>
    </source>
</evidence>
<dbReference type="Gene3D" id="3.40.50.300">
    <property type="entry name" value="P-loop containing nucleotide triphosphate hydrolases"/>
    <property type="match status" value="2"/>
</dbReference>